<evidence type="ECO:0000256" key="4">
    <source>
        <dbReference type="ARBA" id="ARBA00022833"/>
    </source>
</evidence>
<dbReference type="PANTHER" id="PTHR42978:SF6">
    <property type="entry name" value="QUORUM-QUENCHING LACTONASE YTNP-RELATED"/>
    <property type="match status" value="1"/>
</dbReference>
<dbReference type="CDD" id="cd07720">
    <property type="entry name" value="OPHC2-like_MBL-fold"/>
    <property type="match status" value="1"/>
</dbReference>
<reference evidence="6" key="2">
    <citation type="submission" date="2020-09" db="EMBL/GenBank/DDBJ databases">
        <authorList>
            <person name="Sun Q."/>
            <person name="Kim S."/>
        </authorList>
    </citation>
    <scope>NUCLEOTIDE SEQUENCE</scope>
    <source>
        <strain evidence="6">KCTC 42651</strain>
    </source>
</reference>
<dbReference type="GO" id="GO:0016787">
    <property type="term" value="F:hydrolase activity"/>
    <property type="evidence" value="ECO:0007669"/>
    <property type="project" value="UniProtKB-KW"/>
</dbReference>
<evidence type="ECO:0000259" key="5">
    <source>
        <dbReference type="SMART" id="SM00849"/>
    </source>
</evidence>
<dbReference type="InterPro" id="IPR001279">
    <property type="entry name" value="Metallo-B-lactamas"/>
</dbReference>
<name>A0A918XQJ7_9PROT</name>
<evidence type="ECO:0000313" key="6">
    <source>
        <dbReference type="EMBL" id="GHD44645.1"/>
    </source>
</evidence>
<sequence length="324" mass="34353">MEEAVGNESANGRSDPTVWNRRRVLGAVAAAAAVSGLPGRPALAAPAPVRLALGDAEVTVLSDGGLVLPMGFYLPETPQAEIDALLTPHGLPTDMVRPDCNLTLLRTGDRVVLFDAGAGPLFQETAGKLPGSLSAAGVAPDEITDVCFTHAHPDHLWGVIDDFDEPVFPNARFWMNRMEWDFWRAPETLDAMPEARKSFVVGAQNRMDVIEPQVTLFDAGAEVVPGVEAVASFGHTAGHCSFMIHGGDGLLVVGDAIANAVISFERPDWHAGSDQDPAAGAATRGRLLDRLTADKARILGFHLPYPGIGSVERKGAHYRFAPAG</sequence>
<comment type="caution">
    <text evidence="6">The sequence shown here is derived from an EMBL/GenBank/DDBJ whole genome shotgun (WGS) entry which is preliminary data.</text>
</comment>
<dbReference type="GO" id="GO:0046872">
    <property type="term" value="F:metal ion binding"/>
    <property type="evidence" value="ECO:0007669"/>
    <property type="project" value="UniProtKB-KW"/>
</dbReference>
<reference evidence="6" key="1">
    <citation type="journal article" date="2014" name="Int. J. Syst. Evol. Microbiol.">
        <title>Complete genome sequence of Corynebacterium casei LMG S-19264T (=DSM 44701T), isolated from a smear-ripened cheese.</title>
        <authorList>
            <consortium name="US DOE Joint Genome Institute (JGI-PGF)"/>
            <person name="Walter F."/>
            <person name="Albersmeier A."/>
            <person name="Kalinowski J."/>
            <person name="Ruckert C."/>
        </authorList>
    </citation>
    <scope>NUCLEOTIDE SEQUENCE</scope>
    <source>
        <strain evidence="6">KCTC 42651</strain>
    </source>
</reference>
<dbReference type="SUPFAM" id="SSF56281">
    <property type="entry name" value="Metallo-hydrolase/oxidoreductase"/>
    <property type="match status" value="1"/>
</dbReference>
<keyword evidence="3" id="KW-0378">Hydrolase</keyword>
<comment type="similarity">
    <text evidence="1">Belongs to the metallo-beta-lactamase superfamily.</text>
</comment>
<dbReference type="InterPro" id="IPR036866">
    <property type="entry name" value="RibonucZ/Hydroxyglut_hydro"/>
</dbReference>
<dbReference type="EMBL" id="BMZS01000002">
    <property type="protein sequence ID" value="GHD44645.1"/>
    <property type="molecule type" value="Genomic_DNA"/>
</dbReference>
<proteinExistence type="inferred from homology"/>
<evidence type="ECO:0000256" key="1">
    <source>
        <dbReference type="ARBA" id="ARBA00007749"/>
    </source>
</evidence>
<evidence type="ECO:0000256" key="2">
    <source>
        <dbReference type="ARBA" id="ARBA00022723"/>
    </source>
</evidence>
<evidence type="ECO:0000313" key="7">
    <source>
        <dbReference type="Proteomes" id="UP000630353"/>
    </source>
</evidence>
<keyword evidence="4" id="KW-0862">Zinc</keyword>
<protein>
    <submittedName>
        <fullName evidence="6">MBL fold metallo-hydrolase</fullName>
    </submittedName>
</protein>
<dbReference type="PANTHER" id="PTHR42978">
    <property type="entry name" value="QUORUM-QUENCHING LACTONASE YTNP-RELATED-RELATED"/>
    <property type="match status" value="1"/>
</dbReference>
<dbReference type="PROSITE" id="PS51318">
    <property type="entry name" value="TAT"/>
    <property type="match status" value="1"/>
</dbReference>
<gene>
    <name evidence="6" type="ORF">GCM10017083_12280</name>
</gene>
<dbReference type="AlphaFoldDB" id="A0A918XQJ7"/>
<dbReference type="Proteomes" id="UP000630353">
    <property type="component" value="Unassembled WGS sequence"/>
</dbReference>
<accession>A0A918XQJ7</accession>
<dbReference type="SMART" id="SM00849">
    <property type="entry name" value="Lactamase_B"/>
    <property type="match status" value="1"/>
</dbReference>
<evidence type="ECO:0000256" key="3">
    <source>
        <dbReference type="ARBA" id="ARBA00022801"/>
    </source>
</evidence>
<dbReference type="Pfam" id="PF00753">
    <property type="entry name" value="Lactamase_B"/>
    <property type="match status" value="1"/>
</dbReference>
<dbReference type="Gene3D" id="3.60.15.10">
    <property type="entry name" value="Ribonuclease Z/Hydroxyacylglutathione hydrolase-like"/>
    <property type="match status" value="1"/>
</dbReference>
<keyword evidence="7" id="KW-1185">Reference proteome</keyword>
<keyword evidence="2" id="KW-0479">Metal-binding</keyword>
<dbReference type="InterPro" id="IPR051013">
    <property type="entry name" value="MBL_superfamily_lactonases"/>
</dbReference>
<dbReference type="InterPro" id="IPR006311">
    <property type="entry name" value="TAT_signal"/>
</dbReference>
<feature type="domain" description="Metallo-beta-lactamase" evidence="5">
    <location>
        <begin position="99"/>
        <end position="302"/>
    </location>
</feature>
<organism evidence="6 7">
    <name type="scientific">Thalassobaculum fulvum</name>
    <dbReference type="NCBI Taxonomy" id="1633335"/>
    <lineage>
        <taxon>Bacteria</taxon>
        <taxon>Pseudomonadati</taxon>
        <taxon>Pseudomonadota</taxon>
        <taxon>Alphaproteobacteria</taxon>
        <taxon>Rhodospirillales</taxon>
        <taxon>Thalassobaculaceae</taxon>
        <taxon>Thalassobaculum</taxon>
    </lineage>
</organism>